<dbReference type="Pfam" id="PF00188">
    <property type="entry name" value="CAP"/>
    <property type="match status" value="1"/>
</dbReference>
<dbReference type="EMBL" id="KE125052">
    <property type="protein sequence ID" value="EPB72354.1"/>
    <property type="molecule type" value="Genomic_DNA"/>
</dbReference>
<dbReference type="SUPFAM" id="SSF55797">
    <property type="entry name" value="PR-1-like"/>
    <property type="match status" value="2"/>
</dbReference>
<evidence type="ECO:0000313" key="3">
    <source>
        <dbReference type="EMBL" id="EPB72354.1"/>
    </source>
</evidence>
<name>A0A0D6LK87_9BILA</name>
<gene>
    <name evidence="3" type="ORF">ANCCEY_08553</name>
</gene>
<dbReference type="SMART" id="SM00198">
    <property type="entry name" value="SCP"/>
    <property type="match status" value="1"/>
</dbReference>
<dbReference type="Proteomes" id="UP000054495">
    <property type="component" value="Unassembled WGS sequence"/>
</dbReference>
<evidence type="ECO:0000256" key="1">
    <source>
        <dbReference type="SAM" id="MobiDB-lite"/>
    </source>
</evidence>
<evidence type="ECO:0000259" key="2">
    <source>
        <dbReference type="SMART" id="SM00198"/>
    </source>
</evidence>
<dbReference type="AlphaFoldDB" id="A0A0D6LK87"/>
<dbReference type="InterPro" id="IPR035940">
    <property type="entry name" value="CAP_sf"/>
</dbReference>
<feature type="compositionally biased region" description="Low complexity" evidence="1">
    <location>
        <begin position="195"/>
        <end position="207"/>
    </location>
</feature>
<keyword evidence="4" id="KW-1185">Reference proteome</keyword>
<proteinExistence type="predicted"/>
<dbReference type="Gene3D" id="3.40.33.10">
    <property type="entry name" value="CAP"/>
    <property type="match status" value="2"/>
</dbReference>
<organism evidence="3 4">
    <name type="scientific">Ancylostoma ceylanicum</name>
    <dbReference type="NCBI Taxonomy" id="53326"/>
    <lineage>
        <taxon>Eukaryota</taxon>
        <taxon>Metazoa</taxon>
        <taxon>Ecdysozoa</taxon>
        <taxon>Nematoda</taxon>
        <taxon>Chromadorea</taxon>
        <taxon>Rhabditida</taxon>
        <taxon>Rhabditina</taxon>
        <taxon>Rhabditomorpha</taxon>
        <taxon>Strongyloidea</taxon>
        <taxon>Ancylostomatidae</taxon>
        <taxon>Ancylostomatinae</taxon>
        <taxon>Ancylostoma</taxon>
    </lineage>
</organism>
<accession>A0A0D6LK87</accession>
<evidence type="ECO:0000313" key="4">
    <source>
        <dbReference type="Proteomes" id="UP000054495"/>
    </source>
</evidence>
<dbReference type="InterPro" id="IPR014044">
    <property type="entry name" value="CAP_dom"/>
</dbReference>
<reference evidence="3 4" key="1">
    <citation type="submission" date="2013-05" db="EMBL/GenBank/DDBJ databases">
        <title>Draft genome of the parasitic nematode Anyclostoma ceylanicum.</title>
        <authorList>
            <person name="Mitreva M."/>
        </authorList>
    </citation>
    <scope>NUCLEOTIDE SEQUENCE [LARGE SCALE GENOMIC DNA]</scope>
</reference>
<feature type="domain" description="SCP" evidence="2">
    <location>
        <begin position="28"/>
        <end position="157"/>
    </location>
</feature>
<dbReference type="CDD" id="cd05380">
    <property type="entry name" value="CAP_euk"/>
    <property type="match status" value="1"/>
</dbReference>
<sequence length="303" mass="33948">MQDFERLLAARTLNEDVRQGVVYDRIKDSQNKTLPRPSNMYKLSWDCALEDLAHELVKDCNDKSKSDPNHAITFRHYGQSAKPDQINEPLTQAIEEWKAQISAAQWPDDQKYKQGLNIKEFANMIHSKAAAVGCARAKCVFKSTAACFFDVPELKDGEIIYEKGQPCTGDDQCTTYQPSTCEKTSNLCIKGDPQSTPAASTPSGTTSDKTSPAINQICPTNWGVNDKIRNQSLEGHNFRRSELALGRIQKRNGNYYQSARNMIKLVGQHWTSSQTKPQRSSLIAFVEVQLSTRNICEGSCSEM</sequence>
<protein>
    <submittedName>
        <fullName evidence="3">SCP-like protein</fullName>
    </submittedName>
</protein>
<feature type="region of interest" description="Disordered" evidence="1">
    <location>
        <begin position="192"/>
        <end position="212"/>
    </location>
</feature>